<organism evidence="2 3">
    <name type="scientific">Paraburkholderia sabiae</name>
    <dbReference type="NCBI Taxonomy" id="273251"/>
    <lineage>
        <taxon>Bacteria</taxon>
        <taxon>Pseudomonadati</taxon>
        <taxon>Pseudomonadota</taxon>
        <taxon>Betaproteobacteria</taxon>
        <taxon>Burkholderiales</taxon>
        <taxon>Burkholderiaceae</taxon>
        <taxon>Paraburkholderia</taxon>
    </lineage>
</organism>
<evidence type="ECO:0000313" key="2">
    <source>
        <dbReference type="EMBL" id="MEM5289516.1"/>
    </source>
</evidence>
<protein>
    <recommendedName>
        <fullName evidence="4">Bacteriophage protein</fullName>
    </recommendedName>
</protein>
<feature type="compositionally biased region" description="Basic and acidic residues" evidence="1">
    <location>
        <begin position="16"/>
        <end position="28"/>
    </location>
</feature>
<comment type="caution">
    <text evidence="2">The sequence shown here is derived from an EMBL/GenBank/DDBJ whole genome shotgun (WGS) entry which is preliminary data.</text>
</comment>
<reference evidence="2 3" key="1">
    <citation type="submission" date="2024-01" db="EMBL/GenBank/DDBJ databases">
        <title>The diversity of rhizobia nodulating Mimosa spp. in eleven states of Brazil covering several biomes is determined by host plant, location, and edaphic factors.</title>
        <authorList>
            <person name="Rouws L."/>
            <person name="Barauna A."/>
            <person name="Beukes C."/>
            <person name="De Faria S.M."/>
            <person name="Gross E."/>
            <person name="Dos Reis Junior F.B."/>
            <person name="Simon M."/>
            <person name="Maluk M."/>
            <person name="Odee D.W."/>
            <person name="Kenicer G."/>
            <person name="Young J.P.W."/>
            <person name="Reis V.M."/>
            <person name="Zilli J."/>
            <person name="James E.K."/>
        </authorList>
    </citation>
    <scope>NUCLEOTIDE SEQUENCE [LARGE SCALE GENOMIC DNA]</scope>
    <source>
        <strain evidence="2 3">JPY77</strain>
    </source>
</reference>
<evidence type="ECO:0000256" key="1">
    <source>
        <dbReference type="SAM" id="MobiDB-lite"/>
    </source>
</evidence>
<accession>A0ABU9QJ71</accession>
<gene>
    <name evidence="2" type="ORF">V4C55_27720</name>
</gene>
<dbReference type="RefSeq" id="WP_201657647.1">
    <property type="nucleotide sequence ID" value="NZ_CAJHCS010000028.1"/>
</dbReference>
<dbReference type="Proteomes" id="UP001494588">
    <property type="component" value="Unassembled WGS sequence"/>
</dbReference>
<name>A0ABU9QJ71_9BURK</name>
<dbReference type="EMBL" id="JAZHGC010000026">
    <property type="protein sequence ID" value="MEM5289516.1"/>
    <property type="molecule type" value="Genomic_DNA"/>
</dbReference>
<sequence length="109" mass="12255">MGDNTGSVIPFSRARVTTDDRKHRPGECSHHHIKLDTHGGIVTCRDCGASLTPFWALRMLADQYALAVAQIDRFEDRVSRADARILELSRELDQRVETERARKTAPDAP</sequence>
<feature type="region of interest" description="Disordered" evidence="1">
    <location>
        <begin position="1"/>
        <end position="28"/>
    </location>
</feature>
<proteinExistence type="predicted"/>
<keyword evidence="3" id="KW-1185">Reference proteome</keyword>
<evidence type="ECO:0008006" key="4">
    <source>
        <dbReference type="Google" id="ProtNLM"/>
    </source>
</evidence>
<evidence type="ECO:0000313" key="3">
    <source>
        <dbReference type="Proteomes" id="UP001494588"/>
    </source>
</evidence>